<proteinExistence type="predicted"/>
<feature type="region of interest" description="Disordered" evidence="1">
    <location>
        <begin position="1"/>
        <end position="41"/>
    </location>
</feature>
<feature type="region of interest" description="Disordered" evidence="1">
    <location>
        <begin position="63"/>
        <end position="99"/>
    </location>
</feature>
<dbReference type="Proteomes" id="UP000887566">
    <property type="component" value="Unplaced"/>
</dbReference>
<keyword evidence="2" id="KW-1185">Reference proteome</keyword>
<protein>
    <submittedName>
        <fullName evidence="3">Uncharacterized protein</fullName>
    </submittedName>
</protein>
<reference evidence="3" key="1">
    <citation type="submission" date="2022-11" db="UniProtKB">
        <authorList>
            <consortium name="WormBaseParasite"/>
        </authorList>
    </citation>
    <scope>IDENTIFICATION</scope>
</reference>
<accession>A0A914UNM4</accession>
<evidence type="ECO:0000256" key="1">
    <source>
        <dbReference type="SAM" id="MobiDB-lite"/>
    </source>
</evidence>
<dbReference type="WBParaSite" id="PSAMB.scaffold113size77475.g2105.t1">
    <property type="protein sequence ID" value="PSAMB.scaffold113size77475.g2105.t1"/>
    <property type="gene ID" value="PSAMB.scaffold113size77475.g2105"/>
</dbReference>
<dbReference type="AlphaFoldDB" id="A0A914UNM4"/>
<sequence length="99" mass="11075">MILREMPAGKALKAVGRIGRSPVPGPRQRDRQSHHHSQPRLLGVVLDERVELFVVRRHKGRMAGDWPTALSPGAWLESVGHPPKEALNRASKRPVRNGR</sequence>
<name>A0A914UNM4_9BILA</name>
<evidence type="ECO:0000313" key="3">
    <source>
        <dbReference type="WBParaSite" id="PSAMB.scaffold113size77475.g2105.t1"/>
    </source>
</evidence>
<feature type="compositionally biased region" description="Basic residues" evidence="1">
    <location>
        <begin position="90"/>
        <end position="99"/>
    </location>
</feature>
<evidence type="ECO:0000313" key="2">
    <source>
        <dbReference type="Proteomes" id="UP000887566"/>
    </source>
</evidence>
<organism evidence="2 3">
    <name type="scientific">Plectus sambesii</name>
    <dbReference type="NCBI Taxonomy" id="2011161"/>
    <lineage>
        <taxon>Eukaryota</taxon>
        <taxon>Metazoa</taxon>
        <taxon>Ecdysozoa</taxon>
        <taxon>Nematoda</taxon>
        <taxon>Chromadorea</taxon>
        <taxon>Plectida</taxon>
        <taxon>Plectina</taxon>
        <taxon>Plectoidea</taxon>
        <taxon>Plectidae</taxon>
        <taxon>Plectus</taxon>
    </lineage>
</organism>